<evidence type="ECO:0000256" key="2">
    <source>
        <dbReference type="ARBA" id="ARBA00022448"/>
    </source>
</evidence>
<keyword evidence="6 7" id="KW-0472">Membrane</keyword>
<keyword evidence="5 7" id="KW-1133">Transmembrane helix</keyword>
<feature type="transmembrane region" description="Helical" evidence="7">
    <location>
        <begin position="241"/>
        <end position="263"/>
    </location>
</feature>
<sequence length="399" mass="42494">MKQRSWLLTLMFASVVAMMPNAVLFPAEADLAGRLHQSLGFVGWMVTAYAIAYVCATPVLGMLSDFFGRKVVLVAGLCLFAIGGLVPVFVDNSVLILAGRAVMGVGSAGIQPMVDSLIGDVYEPGPKRRRAFAFFAGAIAIAEAMMPFLGGLVAVLWWKAVFVLYSSALLAALLCSRLDVPRRGQHADVEILTFASYARSLKVAARMPVLGATVLGAMLFGVVYFGVSAMLPMAFGGAHNSFFNGVLFLPLGFFWVLGAFAFARVPHVKNLHVLISVALFVLAIATLWLGYAGSFTTIVSISALWGVGSAICTTLFTWVIGDESPDVVRGAMNGIYNAAYVLGFAVGAPLFIELAHRFGLLRTAEIGAILMALLVIPLYLTYRQAVKVHASDPTGAQRA</sequence>
<dbReference type="InterPro" id="IPR020846">
    <property type="entry name" value="MFS_dom"/>
</dbReference>
<protein>
    <submittedName>
        <fullName evidence="9">MFS transporter</fullName>
    </submittedName>
</protein>
<evidence type="ECO:0000256" key="7">
    <source>
        <dbReference type="SAM" id="Phobius"/>
    </source>
</evidence>
<accession>A0ABV5AIZ0</accession>
<feature type="transmembrane region" description="Helical" evidence="7">
    <location>
        <begin position="270"/>
        <end position="291"/>
    </location>
</feature>
<organism evidence="9 10">
    <name type="scientific">Alicyclobacillus fastidiosus</name>
    <dbReference type="NCBI Taxonomy" id="392011"/>
    <lineage>
        <taxon>Bacteria</taxon>
        <taxon>Bacillati</taxon>
        <taxon>Bacillota</taxon>
        <taxon>Bacilli</taxon>
        <taxon>Bacillales</taxon>
        <taxon>Alicyclobacillaceae</taxon>
        <taxon>Alicyclobacillus</taxon>
    </lineage>
</organism>
<feature type="transmembrane region" description="Helical" evidence="7">
    <location>
        <begin position="96"/>
        <end position="119"/>
    </location>
</feature>
<dbReference type="Gene3D" id="1.20.1250.20">
    <property type="entry name" value="MFS general substrate transporter like domains"/>
    <property type="match status" value="1"/>
</dbReference>
<dbReference type="InterPro" id="IPR011701">
    <property type="entry name" value="MFS"/>
</dbReference>
<proteinExistence type="predicted"/>
<dbReference type="Pfam" id="PF07690">
    <property type="entry name" value="MFS_1"/>
    <property type="match status" value="1"/>
</dbReference>
<evidence type="ECO:0000256" key="4">
    <source>
        <dbReference type="ARBA" id="ARBA00022692"/>
    </source>
</evidence>
<evidence type="ECO:0000259" key="8">
    <source>
        <dbReference type="PROSITE" id="PS50850"/>
    </source>
</evidence>
<dbReference type="PANTHER" id="PTHR43124">
    <property type="entry name" value="PURINE EFFLUX PUMP PBUE"/>
    <property type="match status" value="1"/>
</dbReference>
<keyword evidence="3" id="KW-1003">Cell membrane</keyword>
<dbReference type="PROSITE" id="PS50850">
    <property type="entry name" value="MFS"/>
    <property type="match status" value="1"/>
</dbReference>
<evidence type="ECO:0000256" key="1">
    <source>
        <dbReference type="ARBA" id="ARBA00004651"/>
    </source>
</evidence>
<dbReference type="InterPro" id="IPR036259">
    <property type="entry name" value="MFS_trans_sf"/>
</dbReference>
<feature type="transmembrane region" description="Helical" evidence="7">
    <location>
        <begin position="39"/>
        <end position="59"/>
    </location>
</feature>
<dbReference type="SUPFAM" id="SSF103473">
    <property type="entry name" value="MFS general substrate transporter"/>
    <property type="match status" value="1"/>
</dbReference>
<feature type="transmembrane region" description="Helical" evidence="7">
    <location>
        <begin position="209"/>
        <end position="235"/>
    </location>
</feature>
<comment type="subcellular location">
    <subcellularLocation>
        <location evidence="1">Cell membrane</location>
        <topology evidence="1">Multi-pass membrane protein</topology>
    </subcellularLocation>
</comment>
<keyword evidence="10" id="KW-1185">Reference proteome</keyword>
<feature type="domain" description="Major facilitator superfamily (MFS) profile" evidence="8">
    <location>
        <begin position="6"/>
        <end position="383"/>
    </location>
</feature>
<comment type="caution">
    <text evidence="9">The sequence shown here is derived from an EMBL/GenBank/DDBJ whole genome shotgun (WGS) entry which is preliminary data.</text>
</comment>
<keyword evidence="4 7" id="KW-0812">Transmembrane</keyword>
<keyword evidence="2" id="KW-0813">Transport</keyword>
<reference evidence="9 10" key="1">
    <citation type="journal article" date="2024" name="Int. J. Mol. Sci.">
        <title>Exploration of Alicyclobacillus spp. Genome in Search of Antibiotic Resistance.</title>
        <authorList>
            <person name="Bucka-Kolendo J."/>
            <person name="Kiousi D.E."/>
            <person name="Dekowska A."/>
            <person name="Mikolajczuk-Szczyrba A."/>
            <person name="Karadedos D.M."/>
            <person name="Michael P."/>
            <person name="Galanis A."/>
            <person name="Sokolowska B."/>
        </authorList>
    </citation>
    <scope>NUCLEOTIDE SEQUENCE [LARGE SCALE GENOMIC DNA]</scope>
    <source>
        <strain evidence="9 10">KKP 3000</strain>
    </source>
</reference>
<evidence type="ECO:0000313" key="9">
    <source>
        <dbReference type="EMBL" id="MFB5192123.1"/>
    </source>
</evidence>
<gene>
    <name evidence="9" type="ORF">KKP3000_000917</name>
</gene>
<dbReference type="EMBL" id="JBDXSU010000017">
    <property type="protein sequence ID" value="MFB5192123.1"/>
    <property type="molecule type" value="Genomic_DNA"/>
</dbReference>
<feature type="transmembrane region" description="Helical" evidence="7">
    <location>
        <begin position="131"/>
        <end position="150"/>
    </location>
</feature>
<feature type="transmembrane region" description="Helical" evidence="7">
    <location>
        <begin position="71"/>
        <end position="90"/>
    </location>
</feature>
<feature type="transmembrane region" description="Helical" evidence="7">
    <location>
        <begin position="297"/>
        <end position="321"/>
    </location>
</feature>
<dbReference type="PRINTS" id="PR01036">
    <property type="entry name" value="TCRTETB"/>
</dbReference>
<dbReference type="Proteomes" id="UP001579974">
    <property type="component" value="Unassembled WGS sequence"/>
</dbReference>
<dbReference type="PROSITE" id="PS00216">
    <property type="entry name" value="SUGAR_TRANSPORT_1"/>
    <property type="match status" value="1"/>
</dbReference>
<feature type="transmembrane region" description="Helical" evidence="7">
    <location>
        <begin position="333"/>
        <end position="352"/>
    </location>
</feature>
<dbReference type="InterPro" id="IPR005829">
    <property type="entry name" value="Sugar_transporter_CS"/>
</dbReference>
<name>A0ABV5AIZ0_9BACL</name>
<dbReference type="InterPro" id="IPR050189">
    <property type="entry name" value="MFS_Efflux_Transporters"/>
</dbReference>
<evidence type="ECO:0000313" key="10">
    <source>
        <dbReference type="Proteomes" id="UP001579974"/>
    </source>
</evidence>
<evidence type="ECO:0000256" key="5">
    <source>
        <dbReference type="ARBA" id="ARBA00022989"/>
    </source>
</evidence>
<dbReference type="PANTHER" id="PTHR43124:SF3">
    <property type="entry name" value="CHLORAMPHENICOL EFFLUX PUMP RV0191"/>
    <property type="match status" value="1"/>
</dbReference>
<dbReference type="RefSeq" id="WP_275472823.1">
    <property type="nucleotide sequence ID" value="NZ_CP162940.1"/>
</dbReference>
<evidence type="ECO:0000256" key="3">
    <source>
        <dbReference type="ARBA" id="ARBA00022475"/>
    </source>
</evidence>
<evidence type="ECO:0000256" key="6">
    <source>
        <dbReference type="ARBA" id="ARBA00023136"/>
    </source>
</evidence>
<feature type="transmembrane region" description="Helical" evidence="7">
    <location>
        <begin position="364"/>
        <end position="382"/>
    </location>
</feature>
<feature type="transmembrane region" description="Helical" evidence="7">
    <location>
        <begin position="156"/>
        <end position="175"/>
    </location>
</feature>